<evidence type="ECO:0000313" key="12">
    <source>
        <dbReference type="EMBL" id="MSE05059.1"/>
    </source>
</evidence>
<reference evidence="21" key="13">
    <citation type="submission" date="2023-04" db="EMBL/GenBank/DDBJ databases">
        <title>Four porcine-derived lactic acid bacteria strains analyses and their evaluation as potential probiotics based on genomics.</title>
        <authorList>
            <person name="Niu D."/>
        </authorList>
    </citation>
    <scope>NUCLEOTIDE SEQUENCE</scope>
    <source>
        <strain evidence="21">ZSA5</strain>
    </source>
</reference>
<dbReference type="Proteomes" id="UP001174888">
    <property type="component" value="Unassembled WGS sequence"/>
</dbReference>
<dbReference type="Pfam" id="PF09182">
    <property type="entry name" value="PuR_N"/>
    <property type="match status" value="1"/>
</dbReference>
<dbReference type="GO" id="GO:0045982">
    <property type="term" value="P:negative regulation of purine nucleobase metabolic process"/>
    <property type="evidence" value="ECO:0007669"/>
    <property type="project" value="InterPro"/>
</dbReference>
<evidence type="ECO:0000313" key="19">
    <source>
        <dbReference type="EMBL" id="PTR95630.1"/>
    </source>
</evidence>
<dbReference type="EMBL" id="NBEF01000010">
    <property type="protein sequence ID" value="OQQ91877.1"/>
    <property type="molecule type" value="Genomic_DNA"/>
</dbReference>
<evidence type="ECO:0000313" key="13">
    <source>
        <dbReference type="EMBL" id="MYY73723.1"/>
    </source>
</evidence>
<dbReference type="Proteomes" id="UP001231316">
    <property type="component" value="Chromosome"/>
</dbReference>
<dbReference type="EMBL" id="LXZO01000033">
    <property type="protein sequence ID" value="PAY49650.1"/>
    <property type="molecule type" value="Genomic_DNA"/>
</dbReference>
<evidence type="ECO:0000313" key="9">
    <source>
        <dbReference type="EMBL" id="ARU19870.1"/>
    </source>
</evidence>
<evidence type="ECO:0000313" key="26">
    <source>
        <dbReference type="Proteomes" id="UP000196255"/>
    </source>
</evidence>
<reference evidence="8 22" key="1">
    <citation type="journal article" date="2014" name="BMC Genomics">
        <title>Unusual genome complexity in Lactobacillus salivarius JCM1046.</title>
        <authorList>
            <person name="Raftis E.J."/>
            <person name="Forde B.M."/>
            <person name="Claesson M.J."/>
            <person name="O'Toole P.W."/>
        </authorList>
    </citation>
    <scope>NUCLEOTIDE SEQUENCE [LARGE SCALE GENOMIC DNA]</scope>
    <source>
        <strain evidence="8 22">JCM1046</strain>
    </source>
</reference>
<dbReference type="RefSeq" id="WP_003709294.1">
    <property type="nucleotide sequence ID" value="NZ_CABMGV010000001.1"/>
</dbReference>
<dbReference type="Proteomes" id="UP000437575">
    <property type="component" value="Unassembled WGS sequence"/>
</dbReference>
<dbReference type="EMBL" id="DYVK01000003">
    <property type="protein sequence ID" value="HJG14548.1"/>
    <property type="molecule type" value="Genomic_DNA"/>
</dbReference>
<organism evidence="8 22">
    <name type="scientific">Ligilactobacillus salivarius</name>
    <dbReference type="NCBI Taxonomy" id="1624"/>
    <lineage>
        <taxon>Bacteria</taxon>
        <taxon>Bacillati</taxon>
        <taxon>Bacillota</taxon>
        <taxon>Bacilli</taxon>
        <taxon>Lactobacillales</taxon>
        <taxon>Lactobacillaceae</taxon>
        <taxon>Ligilactobacillus</taxon>
    </lineage>
</organism>
<dbReference type="InterPro" id="IPR036390">
    <property type="entry name" value="WH_DNA-bd_sf"/>
</dbReference>
<reference evidence="10" key="11">
    <citation type="journal article" date="2021" name="PeerJ">
        <title>Extensive microbial diversity within the chicken gut microbiome revealed by metagenomics and culture.</title>
        <authorList>
            <person name="Gilroy R."/>
            <person name="Ravi A."/>
            <person name="Getino M."/>
            <person name="Pursley I."/>
            <person name="Horton D.L."/>
            <person name="Alikhan N.F."/>
            <person name="Baker D."/>
            <person name="Gharbi K."/>
            <person name="Hall N."/>
            <person name="Watson M."/>
            <person name="Adriaenssens E.M."/>
            <person name="Foster-Nyarko E."/>
            <person name="Jarju S."/>
            <person name="Secka A."/>
            <person name="Antonio M."/>
            <person name="Oren A."/>
            <person name="Chaudhuri R.R."/>
            <person name="La Ragione R."/>
            <person name="Hildebrand F."/>
            <person name="Pallen M.J."/>
        </authorList>
    </citation>
    <scope>NUCLEOTIDE SEQUENCE</scope>
    <source>
        <strain evidence="10">CHK189-29639</strain>
    </source>
</reference>
<evidence type="ECO:0000313" key="10">
    <source>
        <dbReference type="EMBL" id="HJG14548.1"/>
    </source>
</evidence>
<accession>A0A089QE26</accession>
<dbReference type="EMBL" id="VSTR01000018">
    <property type="protein sequence ID" value="MYY73723.1"/>
    <property type="molecule type" value="Genomic_DNA"/>
</dbReference>
<dbReference type="Proteomes" id="UP000470980">
    <property type="component" value="Unassembled WGS sequence"/>
</dbReference>
<evidence type="ECO:0000313" key="16">
    <source>
        <dbReference type="EMBL" id="OQQ91877.1"/>
    </source>
</evidence>
<proteinExistence type="inferred from homology"/>
<reference evidence="23 24" key="3">
    <citation type="submission" date="2017-03" db="EMBL/GenBank/DDBJ databases">
        <title>Phylogenomics and comparative genomics of Lactobacillus salivarius, a mammalian gut commensal.</title>
        <authorList>
            <person name="Harris H.M."/>
        </authorList>
    </citation>
    <scope>NUCLEOTIDE SEQUENCE [LARGE SCALE GENOMIC DNA]</scope>
    <source>
        <strain evidence="16 23">JCM 1047</strain>
        <strain evidence="15 24">LMG 14477</strain>
    </source>
</reference>
<evidence type="ECO:0000259" key="6">
    <source>
        <dbReference type="Pfam" id="PF00156"/>
    </source>
</evidence>
<reference evidence="31 32" key="10">
    <citation type="journal article" date="2020" name="Food Funct.">
        <title>Screening of Lactobacillus salivarius strains from the feces of Chinese populations and the evaluation of their effects against intestinal inflammation in mice.</title>
        <authorList>
            <person name="Zhai Q."/>
            <person name="Shen X."/>
            <person name="Cen S."/>
            <person name="Zhang C."/>
            <person name="Tian F."/>
            <person name="Zhao J."/>
            <person name="Zhang H."/>
            <person name="Xue Y."/>
            <person name="Chen W."/>
        </authorList>
    </citation>
    <scope>NUCLEOTIDE SEQUENCE [LARGE SCALE GENOMIC DNA]</scope>
    <source>
        <strain evidence="14 32">FZJTZ28M4.scaf</strain>
        <strain evidence="13 31">FZJTZ9M6.scaf</strain>
    </source>
</reference>
<evidence type="ECO:0000313" key="30">
    <source>
        <dbReference type="Proteomes" id="UP000437575"/>
    </source>
</evidence>
<evidence type="ECO:0000313" key="21">
    <source>
        <dbReference type="EMBL" id="WII28840.1"/>
    </source>
</evidence>
<dbReference type="Proteomes" id="UP000218139">
    <property type="component" value="Unassembled WGS sequence"/>
</dbReference>
<dbReference type="Proteomes" id="UP000029488">
    <property type="component" value="Chromosome"/>
</dbReference>
<evidence type="ECO:0000313" key="28">
    <source>
        <dbReference type="Proteomes" id="UP000244552"/>
    </source>
</evidence>
<evidence type="ECO:0000313" key="14">
    <source>
        <dbReference type="EMBL" id="MYZ66442.1"/>
    </source>
</evidence>
<evidence type="ECO:0000256" key="2">
    <source>
        <dbReference type="ARBA" id="ARBA00023015"/>
    </source>
</evidence>
<evidence type="ECO:0000313" key="23">
    <source>
        <dbReference type="Proteomes" id="UP000192575"/>
    </source>
</evidence>
<evidence type="ECO:0000313" key="27">
    <source>
        <dbReference type="Proteomes" id="UP000218139"/>
    </source>
</evidence>
<dbReference type="EMBL" id="CP020858">
    <property type="protein sequence ID" value="ARU19870.1"/>
    <property type="molecule type" value="Genomic_DNA"/>
</dbReference>
<dbReference type="InterPro" id="IPR015265">
    <property type="entry name" value="PuR_N"/>
</dbReference>
<dbReference type="EMBL" id="VSTU01000007">
    <property type="protein sequence ID" value="MYZ66442.1"/>
    <property type="molecule type" value="Genomic_DNA"/>
</dbReference>
<evidence type="ECO:0000313" key="18">
    <source>
        <dbReference type="EMBL" id="PAY49650.1"/>
    </source>
</evidence>
<dbReference type="Proteomes" id="UP000244552">
    <property type="component" value="Unassembled WGS sequence"/>
</dbReference>
<dbReference type="InterPro" id="IPR050118">
    <property type="entry name" value="Pur/Pyrimidine_PRTase"/>
</dbReference>
<dbReference type="Proteomes" id="UP000471300">
    <property type="component" value="Unassembled WGS sequence"/>
</dbReference>
<evidence type="ECO:0000313" key="32">
    <source>
        <dbReference type="Proteomes" id="UP000471300"/>
    </source>
</evidence>
<dbReference type="PANTHER" id="PTHR43864:SF2">
    <property type="entry name" value="PUR OPERON REPRESSOR"/>
    <property type="match status" value="1"/>
</dbReference>
<dbReference type="Proteomes" id="UP000192575">
    <property type="component" value="Unassembled WGS sequence"/>
</dbReference>
<reference evidence="11" key="14">
    <citation type="submission" date="2023-07" db="EMBL/GenBank/DDBJ databases">
        <title>Complete genome sequence of Ligilactobacillus salivarius SRCM217594 isolated from Gallus gallus domesticus feces.</title>
        <authorList>
            <person name="Yang H.-G."/>
            <person name="Ryu M.-S."/>
            <person name="Ha G.-S."/>
            <person name="Yang H.-J."/>
            <person name="Jeong D.-Y."/>
        </authorList>
    </citation>
    <scope>NUCLEOTIDE SEQUENCE</scope>
    <source>
        <strain evidence="11">SRCM217594</strain>
    </source>
</reference>
<gene>
    <name evidence="8" type="primary">purR</name>
    <name evidence="18" type="ORF">A8C52_04375</name>
    <name evidence="17" type="ORF">B5G36_07865</name>
    <name evidence="16" type="ORF">B6U56_01510</name>
    <name evidence="15" type="ORF">B6U60_01265</name>
    <name evidence="9" type="ORF">B7R82_07825</name>
    <name evidence="20" type="ORF">DB362_09730</name>
    <name evidence="19" type="ORF">DBP89_06215</name>
    <name evidence="14" type="ORF">FYL06_05710</name>
    <name evidence="13" type="ORF">FYL10_08740</name>
    <name evidence="12" type="ORF">GKC34_04270</name>
    <name evidence="10" type="ORF">K8V06_00170</name>
    <name evidence="8" type="ORF">LSJ_0296</name>
    <name evidence="21" type="ORF">QFE45_01535</name>
    <name evidence="11" type="ORF">QYC35_07015</name>
</gene>
<protein>
    <submittedName>
        <fullName evidence="8">Pur operon repressor</fullName>
    </submittedName>
</protein>
<dbReference type="InterPro" id="IPR029057">
    <property type="entry name" value="PRTase-like"/>
</dbReference>
<evidence type="ECO:0000313" key="11">
    <source>
        <dbReference type="EMBL" id="MDN4833949.1"/>
    </source>
</evidence>
<dbReference type="InterPro" id="IPR036388">
    <property type="entry name" value="WH-like_DNA-bd_sf"/>
</dbReference>
<dbReference type="Gene3D" id="1.10.10.10">
    <property type="entry name" value="Winged helix-like DNA-binding domain superfamily/Winged helix DNA-binding domain"/>
    <property type="match status" value="1"/>
</dbReference>
<dbReference type="Proteomes" id="UP000196255">
    <property type="component" value="Unassembled WGS sequence"/>
</dbReference>
<dbReference type="KEGG" id="lsj:LSJ_0296"/>
<dbReference type="AlphaFoldDB" id="A0A089QE26"/>
<dbReference type="EMBL" id="QFAS01000011">
    <property type="protein sequence ID" value="PWG50600.1"/>
    <property type="molecule type" value="Genomic_DNA"/>
</dbReference>
<reference evidence="9 25" key="4">
    <citation type="submission" date="2017-04" db="EMBL/GenBank/DDBJ databases">
        <title>Complete genome sequence of Lactobacillus salivarius ZLS006, a probiotic strain isolated from healthy piglet.</title>
        <authorList>
            <person name="Zhang D."/>
        </authorList>
    </citation>
    <scope>NUCLEOTIDE SEQUENCE [LARGE SCALE GENOMIC DNA]</scope>
    <source>
        <strain evidence="9 25">ZLS006</strain>
    </source>
</reference>
<dbReference type="NCBIfam" id="TIGR01743">
    <property type="entry name" value="purR_Bsub"/>
    <property type="match status" value="1"/>
</dbReference>
<reference evidence="20 29" key="8">
    <citation type="submission" date="2018-05" db="EMBL/GenBank/DDBJ databases">
        <title>Lactobacillus salivarius genome sequencing and assembly.</title>
        <authorList>
            <person name="Audisio C."/>
            <person name="Albarracin L."/>
            <person name="Torres M.J."/>
            <person name="Hebert E.M."/>
            <person name="Saavedra L."/>
        </authorList>
    </citation>
    <scope>NUCLEOTIDE SEQUENCE [LARGE SCALE GENOMIC DNA]</scope>
    <source>
        <strain evidence="20 29">A3iob</strain>
    </source>
</reference>
<dbReference type="EMBL" id="WKKZ01000118">
    <property type="protein sequence ID" value="MSE05059.1"/>
    <property type="molecule type" value="Genomic_DNA"/>
</dbReference>
<dbReference type="EMBL" id="NFHF01000019">
    <property type="protein sequence ID" value="OUN17950.1"/>
    <property type="molecule type" value="Genomic_DNA"/>
</dbReference>
<evidence type="ECO:0000313" key="24">
    <source>
        <dbReference type="Proteomes" id="UP000192638"/>
    </source>
</evidence>
<evidence type="ECO:0000313" key="25">
    <source>
        <dbReference type="Proteomes" id="UP000195378"/>
    </source>
</evidence>
<evidence type="ECO:0000313" key="20">
    <source>
        <dbReference type="EMBL" id="PWG50600.1"/>
    </source>
</evidence>
<dbReference type="EMBL" id="QAGV01000006">
    <property type="protein sequence ID" value="PTR95630.1"/>
    <property type="molecule type" value="Genomic_DNA"/>
</dbReference>
<feature type="domain" description="Phosphoribosyltransferase" evidence="6">
    <location>
        <begin position="123"/>
        <end position="265"/>
    </location>
</feature>
<dbReference type="Proteomes" id="UP000192638">
    <property type="component" value="Unassembled WGS sequence"/>
</dbReference>
<dbReference type="Proteomes" id="UP000759256">
    <property type="component" value="Unassembled WGS sequence"/>
</dbReference>
<evidence type="ECO:0000256" key="4">
    <source>
        <dbReference type="ARBA" id="ARBA00023163"/>
    </source>
</evidence>
<reference evidence="12 30" key="9">
    <citation type="submission" date="2019-11" db="EMBL/GenBank/DDBJ databases">
        <title>Draft Genome Sequence of Plant Growth-Promoting Rhizosphere-Associated Bacteria.</title>
        <authorList>
            <person name="Vasilyev I.Y."/>
            <person name="Radchenko V."/>
            <person name="Ilnitskaya E.V."/>
        </authorList>
    </citation>
    <scope>NUCLEOTIDE SEQUENCE [LARGE SCALE GENOMIC DNA]</scope>
    <source>
        <strain evidence="12 30">VRA_1sq_f</strain>
    </source>
</reference>
<dbReference type="InterPro" id="IPR010078">
    <property type="entry name" value="PurR_Bsub"/>
</dbReference>
<comment type="similarity">
    <text evidence="5">Belongs to the purine/pyrimidine phosphoribosyltransferase family. PurR subfamily.</text>
</comment>
<evidence type="ECO:0000313" key="15">
    <source>
        <dbReference type="EMBL" id="OQQ86213.1"/>
    </source>
</evidence>
<sequence length="279" mass="31163">MKTRRSDRLIDMTRYFMERPHTLVSLTFFAERYESAKSSISEDLAIIKRTVKLRGIGILETIPGATGGAIFIPSIDEDEARAFIEDMTEQLSHQDRLLPGGYVYLSDLLGRPDVLRYVGRVIARQYIDKQIDAVMTVATKGVPIAQSVASYLNVPFVIVRRDSKITEGSTVSVNYVSGSSERIEKMELSKRSLKRGSHVLVVDDFMKGGGTVNGMKSMIEEFESELVGITVFAEGAFDGRRMVEDYTSLLKVDSVNTIDKTIHVSPGNYLEKVFGKKED</sequence>
<evidence type="ECO:0000313" key="8">
    <source>
        <dbReference type="EMBL" id="AIR10038.1"/>
    </source>
</evidence>
<keyword evidence="2" id="KW-0805">Transcription regulation</keyword>
<reference evidence="26" key="5">
    <citation type="submission" date="2017-04" db="EMBL/GenBank/DDBJ databases">
        <title>Function of individual gut microbiota members based on whole genome sequencing of pure cultures obtained from chicken caecum.</title>
        <authorList>
            <person name="Medvecky M."/>
            <person name="Cejkova D."/>
            <person name="Polansky O."/>
            <person name="Karasova D."/>
            <person name="Kubasova T."/>
            <person name="Cizek A."/>
            <person name="Rychlik I."/>
        </authorList>
    </citation>
    <scope>NUCLEOTIDE SEQUENCE [LARGE SCALE GENOMIC DNA]</scope>
    <source>
        <strain evidence="26">An84</strain>
    </source>
</reference>
<dbReference type="CDD" id="cd06223">
    <property type="entry name" value="PRTases_typeI"/>
    <property type="match status" value="1"/>
</dbReference>
<dbReference type="GeneID" id="89464994"/>
<reference evidence="17" key="6">
    <citation type="journal article" date="2018" name="BMC Genomics">
        <title>Whole genome sequencing and function prediction of 133 gut anaerobes isolated from chicken caecum in pure cultures.</title>
        <authorList>
            <person name="Medvecky M."/>
            <person name="Cejkova D."/>
            <person name="Polansky O."/>
            <person name="Karasova D."/>
            <person name="Kubasova T."/>
            <person name="Cizek A."/>
            <person name="Rychlik I."/>
        </authorList>
    </citation>
    <scope>NUCLEOTIDE SEQUENCE</scope>
    <source>
        <strain evidence="17">An84</strain>
    </source>
</reference>
<dbReference type="Pfam" id="PF00156">
    <property type="entry name" value="Pribosyltran"/>
    <property type="match status" value="1"/>
</dbReference>
<dbReference type="SUPFAM" id="SSF53271">
    <property type="entry name" value="PRTase-like"/>
    <property type="match status" value="1"/>
</dbReference>
<feature type="domain" description="Bacterial purine repressor N-terminal" evidence="7">
    <location>
        <begin position="4"/>
        <end position="73"/>
    </location>
</feature>
<comment type="subunit">
    <text evidence="1">Homodimer.</text>
</comment>
<evidence type="ECO:0000256" key="1">
    <source>
        <dbReference type="ARBA" id="ARBA00011738"/>
    </source>
</evidence>
<dbReference type="GO" id="GO:0003677">
    <property type="term" value="F:DNA binding"/>
    <property type="evidence" value="ECO:0007669"/>
    <property type="project" value="UniProtKB-KW"/>
</dbReference>
<reference evidence="18 27" key="2">
    <citation type="submission" date="2016-05" db="EMBL/GenBank/DDBJ databases">
        <authorList>
            <person name="Lee J.-Y."/>
            <person name="Kim E.B."/>
            <person name="Choi Y.-J."/>
        </authorList>
    </citation>
    <scope>NUCLEOTIDE SEQUENCE [LARGE SCALE GENOMIC DNA]</scope>
    <source>
        <strain evidence="18 27">KLA006</strain>
    </source>
</reference>
<evidence type="ECO:0000256" key="3">
    <source>
        <dbReference type="ARBA" id="ARBA00023125"/>
    </source>
</evidence>
<dbReference type="EMBL" id="NBEB01000016">
    <property type="protein sequence ID" value="OQQ86213.1"/>
    <property type="molecule type" value="Genomic_DNA"/>
</dbReference>
<keyword evidence="3" id="KW-0238">DNA-binding</keyword>
<dbReference type="Proteomes" id="UP000195378">
    <property type="component" value="Chromosome"/>
</dbReference>
<evidence type="ECO:0000259" key="7">
    <source>
        <dbReference type="Pfam" id="PF09182"/>
    </source>
</evidence>
<dbReference type="PANTHER" id="PTHR43864">
    <property type="entry name" value="HYPOXANTHINE/GUANINE PHOSPHORIBOSYLTRANSFERASE"/>
    <property type="match status" value="1"/>
</dbReference>
<evidence type="ECO:0000313" key="17">
    <source>
        <dbReference type="EMBL" id="OUN17950.1"/>
    </source>
</evidence>
<dbReference type="EMBL" id="JAUIQT010000001">
    <property type="protein sequence ID" value="MDN4833949.1"/>
    <property type="molecule type" value="Genomic_DNA"/>
</dbReference>
<keyword evidence="4" id="KW-0804">Transcription</keyword>
<reference evidence="19 28" key="7">
    <citation type="journal article" date="2018" name="Genome Announc.">
        <title>Fifty-Six Draft Genome Sequences of 10 Lactobacillus Species from 22 Commercial Dietary Supplements.</title>
        <authorList>
            <person name="Gangiredla J."/>
            <person name="Barnaba T.J."/>
            <person name="Mammel M.K."/>
            <person name="Lacher D.W."/>
            <person name="Elkins C.A."/>
            <person name="Lampel K.A."/>
            <person name="Whitehouse C.A."/>
            <person name="Tartera C."/>
        </authorList>
    </citation>
    <scope>NUCLEOTIDE SEQUENCE [LARGE SCALE GENOMIC DNA]</scope>
    <source>
        <strain evidence="19 28">DS11_12</strain>
    </source>
</reference>
<dbReference type="Gene3D" id="3.40.50.2020">
    <property type="match status" value="1"/>
</dbReference>
<dbReference type="EMBL" id="CP123971">
    <property type="protein sequence ID" value="WII28840.1"/>
    <property type="molecule type" value="Genomic_DNA"/>
</dbReference>
<evidence type="ECO:0000256" key="5">
    <source>
        <dbReference type="ARBA" id="ARBA00049656"/>
    </source>
</evidence>
<reference evidence="10" key="12">
    <citation type="submission" date="2021-09" db="EMBL/GenBank/DDBJ databases">
        <authorList>
            <person name="Gilroy R."/>
        </authorList>
    </citation>
    <scope>NUCLEOTIDE SEQUENCE</scope>
    <source>
        <strain evidence="10">CHK189-29639</strain>
    </source>
</reference>
<dbReference type="GO" id="GO:0045892">
    <property type="term" value="P:negative regulation of DNA-templated transcription"/>
    <property type="evidence" value="ECO:0007669"/>
    <property type="project" value="InterPro"/>
</dbReference>
<dbReference type="InterPro" id="IPR000836">
    <property type="entry name" value="PRTase_dom"/>
</dbReference>
<dbReference type="EMBL" id="CP007646">
    <property type="protein sequence ID" value="AIR10038.1"/>
    <property type="molecule type" value="Genomic_DNA"/>
</dbReference>
<name>A0A089QE26_9LACO</name>
<dbReference type="Proteomes" id="UP000245607">
    <property type="component" value="Unassembled WGS sequence"/>
</dbReference>
<dbReference type="SUPFAM" id="SSF46785">
    <property type="entry name" value="Winged helix' DNA-binding domain"/>
    <property type="match status" value="1"/>
</dbReference>
<evidence type="ECO:0000313" key="22">
    <source>
        <dbReference type="Proteomes" id="UP000029488"/>
    </source>
</evidence>
<evidence type="ECO:0000313" key="29">
    <source>
        <dbReference type="Proteomes" id="UP000245607"/>
    </source>
</evidence>
<evidence type="ECO:0000313" key="31">
    <source>
        <dbReference type="Proteomes" id="UP000470980"/>
    </source>
</evidence>